<proteinExistence type="predicted"/>
<evidence type="ECO:0000313" key="2">
    <source>
        <dbReference type="Proteomes" id="UP001054820"/>
    </source>
</evidence>
<organism evidence="1 2">
    <name type="scientific">Thiomicrorhabdus immobilis</name>
    <dbReference type="NCBI Taxonomy" id="2791037"/>
    <lineage>
        <taxon>Bacteria</taxon>
        <taxon>Pseudomonadati</taxon>
        <taxon>Pseudomonadota</taxon>
        <taxon>Gammaproteobacteria</taxon>
        <taxon>Thiotrichales</taxon>
        <taxon>Piscirickettsiaceae</taxon>
        <taxon>Thiomicrorhabdus</taxon>
    </lineage>
</organism>
<dbReference type="Pfam" id="PF05728">
    <property type="entry name" value="UPF0227"/>
    <property type="match status" value="1"/>
</dbReference>
<sequence length="211" mass="23578">MQDCIGVYLHGFLSSGNSEKGQWLKAKVQQEHLLGNTPVFSEIYTPTYPIKSPEASVTEIERCLLNAQQKSNNIILLGSSMGGFYAQYFGQKYHIPYIMINPALNPTPIFKQSLGCHTNPATGESFCIDEEYINALQIYAVKELNQDIAALMLLDTDDEVVDVDLALQQYGQKENQGSGSRFKSVIFSGGDHRFIHMPQAWEDIQSFVKGC</sequence>
<dbReference type="SUPFAM" id="SSF53474">
    <property type="entry name" value="alpha/beta-Hydrolases"/>
    <property type="match status" value="1"/>
</dbReference>
<evidence type="ECO:0000313" key="1">
    <source>
        <dbReference type="EMBL" id="BCN93403.1"/>
    </source>
</evidence>
<dbReference type="PANTHER" id="PTHR35602">
    <property type="entry name" value="ESTERASE YQIA-RELATED"/>
    <property type="match status" value="1"/>
</dbReference>
<keyword evidence="2" id="KW-1185">Reference proteome</keyword>
<dbReference type="InterPro" id="IPR029058">
    <property type="entry name" value="AB_hydrolase_fold"/>
</dbReference>
<dbReference type="InterPro" id="IPR008886">
    <property type="entry name" value="UPF0227/Esterase_YqiA"/>
</dbReference>
<dbReference type="Gene3D" id="3.40.50.1820">
    <property type="entry name" value="alpha/beta hydrolase"/>
    <property type="match status" value="1"/>
</dbReference>
<dbReference type="PANTHER" id="PTHR35602:SF3">
    <property type="entry name" value="ESTERASE YQIA"/>
    <property type="match status" value="1"/>
</dbReference>
<dbReference type="EMBL" id="AP024202">
    <property type="protein sequence ID" value="BCN93403.1"/>
    <property type="molecule type" value="Genomic_DNA"/>
</dbReference>
<name>A0ABN6CWF5_9GAMM</name>
<accession>A0ABN6CWF5</accession>
<gene>
    <name evidence="1" type="primary">yqiA</name>
    <name evidence="1" type="ORF">THMIRHAM_11880</name>
</gene>
<protein>
    <submittedName>
        <fullName evidence="1">Esterase YqiA</fullName>
    </submittedName>
</protein>
<reference evidence="1" key="1">
    <citation type="journal article" date="2022" name="Arch. Microbiol.">
        <title>Thiomicrorhabdus immobilis sp. nov., a mesophilic sulfur-oxidizing bacterium isolated from sediment of a brackish lake in northern Japan.</title>
        <authorList>
            <person name="Kojima H."/>
            <person name="Mochizuki J."/>
            <person name="Kanda M."/>
            <person name="Watanabe T."/>
            <person name="Fukui M."/>
        </authorList>
    </citation>
    <scope>NUCLEOTIDE SEQUENCE</scope>
    <source>
        <strain evidence="1">Am19</strain>
    </source>
</reference>
<dbReference type="RefSeq" id="WP_237260500.1">
    <property type="nucleotide sequence ID" value="NZ_AP024202.1"/>
</dbReference>
<dbReference type="Proteomes" id="UP001054820">
    <property type="component" value="Chromosome"/>
</dbReference>